<dbReference type="Proteomes" id="UP000247892">
    <property type="component" value="Unassembled WGS sequence"/>
</dbReference>
<keyword evidence="1" id="KW-0678">Repressor</keyword>
<dbReference type="PRINTS" id="PR00455">
    <property type="entry name" value="HTHTETR"/>
</dbReference>
<dbReference type="SUPFAM" id="SSF46689">
    <property type="entry name" value="Homeodomain-like"/>
    <property type="match status" value="1"/>
</dbReference>
<evidence type="ECO:0000256" key="4">
    <source>
        <dbReference type="ARBA" id="ARBA00023163"/>
    </source>
</evidence>
<comment type="caution">
    <text evidence="7">The sequence shown here is derived from an EMBL/GenBank/DDBJ whole genome shotgun (WGS) entry which is preliminary data.</text>
</comment>
<dbReference type="Pfam" id="PF02909">
    <property type="entry name" value="TetR_C_1"/>
    <property type="match status" value="1"/>
</dbReference>
<evidence type="ECO:0000259" key="6">
    <source>
        <dbReference type="PROSITE" id="PS50977"/>
    </source>
</evidence>
<dbReference type="InterPro" id="IPR001647">
    <property type="entry name" value="HTH_TetR"/>
</dbReference>
<feature type="DNA-binding region" description="H-T-H motif" evidence="5">
    <location>
        <begin position="32"/>
        <end position="51"/>
    </location>
</feature>
<dbReference type="SUPFAM" id="SSF48498">
    <property type="entry name" value="Tetracyclin repressor-like, C-terminal domain"/>
    <property type="match status" value="1"/>
</dbReference>
<dbReference type="RefSeq" id="WP_110333947.1">
    <property type="nucleotide sequence ID" value="NZ_MASU01000001.1"/>
</dbReference>
<dbReference type="InterPro" id="IPR003012">
    <property type="entry name" value="Tet_transcr_reg_TetR"/>
</dbReference>
<dbReference type="GO" id="GO:0046677">
    <property type="term" value="P:response to antibiotic"/>
    <property type="evidence" value="ECO:0007669"/>
    <property type="project" value="InterPro"/>
</dbReference>
<dbReference type="InterPro" id="IPR004111">
    <property type="entry name" value="Repressor_TetR_C"/>
</dbReference>
<name>A0A318M5Z5_9PSEU</name>
<dbReference type="PANTHER" id="PTHR30055">
    <property type="entry name" value="HTH-TYPE TRANSCRIPTIONAL REGULATOR RUTR"/>
    <property type="match status" value="1"/>
</dbReference>
<protein>
    <submittedName>
        <fullName evidence="7">Transcriptional regulator</fullName>
    </submittedName>
</protein>
<dbReference type="OrthoDB" id="3819648at2"/>
<evidence type="ECO:0000256" key="2">
    <source>
        <dbReference type="ARBA" id="ARBA00023015"/>
    </source>
</evidence>
<gene>
    <name evidence="7" type="ORF">BA062_00105</name>
</gene>
<dbReference type="EMBL" id="MASU01000001">
    <property type="protein sequence ID" value="PXY38206.1"/>
    <property type="molecule type" value="Genomic_DNA"/>
</dbReference>
<reference evidence="7 8" key="1">
    <citation type="submission" date="2016-07" db="EMBL/GenBank/DDBJ databases">
        <title>Draft genome sequence of Prauserella sp. YIM 121212, isolated from alkaline soil.</title>
        <authorList>
            <person name="Ruckert C."/>
            <person name="Albersmeier A."/>
            <person name="Jiang C.-L."/>
            <person name="Jiang Y."/>
            <person name="Kalinowski J."/>
            <person name="Schneider O."/>
            <person name="Winkler A."/>
            <person name="Zotchev S.B."/>
        </authorList>
    </citation>
    <scope>NUCLEOTIDE SEQUENCE [LARGE SCALE GENOMIC DNA]</scope>
    <source>
        <strain evidence="7 8">YIM 121212</strain>
    </source>
</reference>
<dbReference type="Pfam" id="PF00440">
    <property type="entry name" value="TetR_N"/>
    <property type="match status" value="1"/>
</dbReference>
<dbReference type="InterPro" id="IPR009057">
    <property type="entry name" value="Homeodomain-like_sf"/>
</dbReference>
<dbReference type="PRINTS" id="PR00400">
    <property type="entry name" value="TETREPRESSOR"/>
</dbReference>
<dbReference type="PROSITE" id="PS50977">
    <property type="entry name" value="HTH_TETR_2"/>
    <property type="match status" value="1"/>
</dbReference>
<dbReference type="GO" id="GO:0045892">
    <property type="term" value="P:negative regulation of DNA-templated transcription"/>
    <property type="evidence" value="ECO:0007669"/>
    <property type="project" value="InterPro"/>
</dbReference>
<dbReference type="AlphaFoldDB" id="A0A318M5Z5"/>
<accession>A0A318M5Z5</accession>
<proteinExistence type="predicted"/>
<organism evidence="7 8">
    <name type="scientific">Prauserella flavalba</name>
    <dbReference type="NCBI Taxonomy" id="1477506"/>
    <lineage>
        <taxon>Bacteria</taxon>
        <taxon>Bacillati</taxon>
        <taxon>Actinomycetota</taxon>
        <taxon>Actinomycetes</taxon>
        <taxon>Pseudonocardiales</taxon>
        <taxon>Pseudonocardiaceae</taxon>
        <taxon>Prauserella</taxon>
    </lineage>
</organism>
<evidence type="ECO:0000313" key="8">
    <source>
        <dbReference type="Proteomes" id="UP000247892"/>
    </source>
</evidence>
<feature type="domain" description="HTH tetR-type" evidence="6">
    <location>
        <begin position="9"/>
        <end position="69"/>
    </location>
</feature>
<dbReference type="GO" id="GO:0000976">
    <property type="term" value="F:transcription cis-regulatory region binding"/>
    <property type="evidence" value="ECO:0007669"/>
    <property type="project" value="TreeGrafter"/>
</dbReference>
<dbReference type="GO" id="GO:0003700">
    <property type="term" value="F:DNA-binding transcription factor activity"/>
    <property type="evidence" value="ECO:0007669"/>
    <property type="project" value="TreeGrafter"/>
</dbReference>
<dbReference type="InterPro" id="IPR050109">
    <property type="entry name" value="HTH-type_TetR-like_transc_reg"/>
</dbReference>
<keyword evidence="8" id="KW-1185">Reference proteome</keyword>
<dbReference type="Gene3D" id="1.10.357.10">
    <property type="entry name" value="Tetracycline Repressor, domain 2"/>
    <property type="match status" value="1"/>
</dbReference>
<keyword evidence="4" id="KW-0804">Transcription</keyword>
<dbReference type="InterPro" id="IPR036271">
    <property type="entry name" value="Tet_transcr_reg_TetR-rel_C_sf"/>
</dbReference>
<evidence type="ECO:0000313" key="7">
    <source>
        <dbReference type="EMBL" id="PXY38206.1"/>
    </source>
</evidence>
<sequence length="220" mass="24159">MATETSGKSVTREAIVSKAVDLMGERGLAAVSLRRIATELGVSAPTLYWYIASKRELLDSVAEYLLRKGWTGMANRPADGQPWWDWLEERARAMFLVMTSVRDAPQVVAGNRPTLDRLQHVDTALGELVAVGFPADEAQQIFFVLGGYVGGMALEWQSEASREQEGADDSALGRAITDADRFPHLAAAAAGKGHRSPMSTFDYGLELLIRGLRARHEELW</sequence>
<keyword evidence="2" id="KW-0805">Transcription regulation</keyword>
<evidence type="ECO:0000256" key="3">
    <source>
        <dbReference type="ARBA" id="ARBA00023125"/>
    </source>
</evidence>
<dbReference type="PANTHER" id="PTHR30055:SF151">
    <property type="entry name" value="TRANSCRIPTIONAL REGULATORY PROTEIN"/>
    <property type="match status" value="1"/>
</dbReference>
<evidence type="ECO:0000256" key="5">
    <source>
        <dbReference type="PROSITE-ProRule" id="PRU00335"/>
    </source>
</evidence>
<evidence type="ECO:0000256" key="1">
    <source>
        <dbReference type="ARBA" id="ARBA00022491"/>
    </source>
</evidence>
<dbReference type="Gene3D" id="1.10.10.60">
    <property type="entry name" value="Homeodomain-like"/>
    <property type="match status" value="1"/>
</dbReference>
<keyword evidence="3 5" id="KW-0238">DNA-binding</keyword>